<evidence type="ECO:0000256" key="1">
    <source>
        <dbReference type="SAM" id="MobiDB-lite"/>
    </source>
</evidence>
<name>A0A0A9A2M7_ARUDO</name>
<dbReference type="AlphaFoldDB" id="A0A0A9A2M7"/>
<organism evidence="2">
    <name type="scientific">Arundo donax</name>
    <name type="common">Giant reed</name>
    <name type="synonym">Donax arundinaceus</name>
    <dbReference type="NCBI Taxonomy" id="35708"/>
    <lineage>
        <taxon>Eukaryota</taxon>
        <taxon>Viridiplantae</taxon>
        <taxon>Streptophyta</taxon>
        <taxon>Embryophyta</taxon>
        <taxon>Tracheophyta</taxon>
        <taxon>Spermatophyta</taxon>
        <taxon>Magnoliopsida</taxon>
        <taxon>Liliopsida</taxon>
        <taxon>Poales</taxon>
        <taxon>Poaceae</taxon>
        <taxon>PACMAD clade</taxon>
        <taxon>Arundinoideae</taxon>
        <taxon>Arundineae</taxon>
        <taxon>Arundo</taxon>
    </lineage>
</organism>
<feature type="compositionally biased region" description="Basic and acidic residues" evidence="1">
    <location>
        <begin position="42"/>
        <end position="57"/>
    </location>
</feature>
<dbReference type="EMBL" id="GBRH01253717">
    <property type="protein sequence ID" value="JAD44178.1"/>
    <property type="molecule type" value="Transcribed_RNA"/>
</dbReference>
<feature type="region of interest" description="Disordered" evidence="1">
    <location>
        <begin position="1"/>
        <end position="91"/>
    </location>
</feature>
<accession>A0A0A9A2M7</accession>
<proteinExistence type="predicted"/>
<feature type="compositionally biased region" description="Acidic residues" evidence="1">
    <location>
        <begin position="29"/>
        <end position="38"/>
    </location>
</feature>
<reference evidence="2" key="1">
    <citation type="submission" date="2014-09" db="EMBL/GenBank/DDBJ databases">
        <authorList>
            <person name="Magalhaes I.L.F."/>
            <person name="Oliveira U."/>
            <person name="Santos F.R."/>
            <person name="Vidigal T.H.D.A."/>
            <person name="Brescovit A.D."/>
            <person name="Santos A.J."/>
        </authorList>
    </citation>
    <scope>NUCLEOTIDE SEQUENCE</scope>
    <source>
        <tissue evidence="2">Shoot tissue taken approximately 20 cm above the soil surface</tissue>
    </source>
</reference>
<evidence type="ECO:0000313" key="2">
    <source>
        <dbReference type="EMBL" id="JAD44178.1"/>
    </source>
</evidence>
<protein>
    <submittedName>
        <fullName evidence="2">Uncharacterized protein</fullName>
    </submittedName>
</protein>
<reference evidence="2" key="2">
    <citation type="journal article" date="2015" name="Data Brief">
        <title>Shoot transcriptome of the giant reed, Arundo donax.</title>
        <authorList>
            <person name="Barrero R.A."/>
            <person name="Guerrero F.D."/>
            <person name="Moolhuijzen P."/>
            <person name="Goolsby J.A."/>
            <person name="Tidwell J."/>
            <person name="Bellgard S.E."/>
            <person name="Bellgard M.I."/>
        </authorList>
    </citation>
    <scope>NUCLEOTIDE SEQUENCE</scope>
    <source>
        <tissue evidence="2">Shoot tissue taken approximately 20 cm above the soil surface</tissue>
    </source>
</reference>
<sequence length="91" mass="9731">MLADNGSVGRDAPIAEGDEPEVSNGGDSVVEDPGEVVYDEPGAERAQRLVVDRHRDFPGGACRGEAEQNEEWDQGKTKMRWGSHGHGDGAN</sequence>